<feature type="transmembrane region" description="Helical" evidence="9">
    <location>
        <begin position="1181"/>
        <end position="1200"/>
    </location>
</feature>
<keyword evidence="12" id="KW-1185">Reference proteome</keyword>
<dbReference type="InterPro" id="IPR003439">
    <property type="entry name" value="ABC_transporter-like_ATP-bd"/>
</dbReference>
<evidence type="ECO:0000313" key="12">
    <source>
        <dbReference type="Proteomes" id="UP000030686"/>
    </source>
</evidence>
<feature type="transmembrane region" description="Helical" evidence="9">
    <location>
        <begin position="1417"/>
        <end position="1436"/>
    </location>
</feature>
<evidence type="ECO:0000259" key="10">
    <source>
        <dbReference type="PROSITE" id="PS50893"/>
    </source>
</evidence>
<feature type="transmembrane region" description="Helical" evidence="9">
    <location>
        <begin position="1149"/>
        <end position="1169"/>
    </location>
</feature>
<comment type="similarity">
    <text evidence="2">Belongs to the ABC transporter superfamily. ABCG family. PDR (TC 3.A.1.205) subfamily.</text>
</comment>
<feature type="domain" description="ABC transporter" evidence="10">
    <location>
        <begin position="116"/>
        <end position="378"/>
    </location>
</feature>
<dbReference type="EMBL" id="HG792015">
    <property type="protein sequence ID" value="CDM27383.1"/>
    <property type="molecule type" value="Genomic_DNA"/>
</dbReference>
<dbReference type="Pfam" id="PF00005">
    <property type="entry name" value="ABC_tran"/>
    <property type="match status" value="2"/>
</dbReference>
<dbReference type="GO" id="GO:0140359">
    <property type="term" value="F:ABC-type transporter activity"/>
    <property type="evidence" value="ECO:0007669"/>
    <property type="project" value="InterPro"/>
</dbReference>
<dbReference type="InterPro" id="IPR043926">
    <property type="entry name" value="ABCG_dom"/>
</dbReference>
<evidence type="ECO:0000256" key="8">
    <source>
        <dbReference type="ARBA" id="ARBA00023136"/>
    </source>
</evidence>
<dbReference type="SUPFAM" id="SSF52540">
    <property type="entry name" value="P-loop containing nucleoside triphosphate hydrolases"/>
    <property type="match status" value="2"/>
</dbReference>
<feature type="transmembrane region" description="Helical" evidence="9">
    <location>
        <begin position="628"/>
        <end position="648"/>
    </location>
</feature>
<evidence type="ECO:0000256" key="6">
    <source>
        <dbReference type="ARBA" id="ARBA00022840"/>
    </source>
</evidence>
<dbReference type="FunFam" id="3.40.50.300:FF:000054">
    <property type="entry name" value="ABC multidrug transporter atrF"/>
    <property type="match status" value="1"/>
</dbReference>
<feature type="transmembrane region" description="Helical" evidence="9">
    <location>
        <begin position="737"/>
        <end position="754"/>
    </location>
</feature>
<keyword evidence="5" id="KW-0547">Nucleotide-binding</keyword>
<dbReference type="Gene3D" id="3.40.50.300">
    <property type="entry name" value="P-loop containing nucleotide triphosphate hydrolases"/>
    <property type="match status" value="2"/>
</dbReference>
<evidence type="ECO:0000256" key="4">
    <source>
        <dbReference type="ARBA" id="ARBA00022692"/>
    </source>
</evidence>
<organism evidence="11 12">
    <name type="scientific">Penicillium roqueforti (strain FM164)</name>
    <dbReference type="NCBI Taxonomy" id="1365484"/>
    <lineage>
        <taxon>Eukaryota</taxon>
        <taxon>Fungi</taxon>
        <taxon>Dikarya</taxon>
        <taxon>Ascomycota</taxon>
        <taxon>Pezizomycotina</taxon>
        <taxon>Eurotiomycetes</taxon>
        <taxon>Eurotiomycetidae</taxon>
        <taxon>Eurotiales</taxon>
        <taxon>Aspergillaceae</taxon>
        <taxon>Penicillium</taxon>
    </lineage>
</organism>
<evidence type="ECO:0000256" key="9">
    <source>
        <dbReference type="SAM" id="Phobius"/>
    </source>
</evidence>
<feature type="transmembrane region" description="Helical" evidence="9">
    <location>
        <begin position="565"/>
        <end position="591"/>
    </location>
</feature>
<keyword evidence="6" id="KW-0067">ATP-binding</keyword>
<dbReference type="Proteomes" id="UP000030686">
    <property type="component" value="Unassembled WGS sequence"/>
</dbReference>
<feature type="transmembrane region" description="Helical" evidence="9">
    <location>
        <begin position="523"/>
        <end position="545"/>
    </location>
</feature>
<accession>W6PT67</accession>
<dbReference type="PANTHER" id="PTHR19241">
    <property type="entry name" value="ATP-BINDING CASSETTE TRANSPORTER"/>
    <property type="match status" value="1"/>
</dbReference>
<dbReference type="InterPro" id="IPR013525">
    <property type="entry name" value="ABC2_TM"/>
</dbReference>
<evidence type="ECO:0000256" key="7">
    <source>
        <dbReference type="ARBA" id="ARBA00022989"/>
    </source>
</evidence>
<dbReference type="OrthoDB" id="245989at2759"/>
<dbReference type="Pfam" id="PF19055">
    <property type="entry name" value="ABC2_membrane_7"/>
    <property type="match status" value="1"/>
</dbReference>
<dbReference type="InterPro" id="IPR003593">
    <property type="entry name" value="AAA+_ATPase"/>
</dbReference>
<keyword evidence="4 9" id="KW-0812">Transmembrane</keyword>
<dbReference type="STRING" id="1365484.W6PT67"/>
<evidence type="ECO:0000313" key="11">
    <source>
        <dbReference type="EMBL" id="CDM27383.1"/>
    </source>
</evidence>
<feature type="transmembrane region" description="Helical" evidence="9">
    <location>
        <begin position="487"/>
        <end position="511"/>
    </location>
</feature>
<dbReference type="InterPro" id="IPR034001">
    <property type="entry name" value="ABCG_PDR_1"/>
</dbReference>
<feature type="transmembrane region" description="Helical" evidence="9">
    <location>
        <begin position="1330"/>
        <end position="1348"/>
    </location>
</feature>
<keyword evidence="8 9" id="KW-0472">Membrane</keyword>
<keyword evidence="3" id="KW-0813">Transport</keyword>
<comment type="subcellular location">
    <subcellularLocation>
        <location evidence="1">Membrane</location>
        <topology evidence="1">Multi-pass membrane protein</topology>
    </subcellularLocation>
</comment>
<keyword evidence="7 9" id="KW-1133">Transmembrane helix</keyword>
<evidence type="ECO:0000256" key="3">
    <source>
        <dbReference type="ARBA" id="ARBA00022448"/>
    </source>
</evidence>
<dbReference type="GO" id="GO:0016887">
    <property type="term" value="F:ATP hydrolysis activity"/>
    <property type="evidence" value="ECO:0007669"/>
    <property type="project" value="InterPro"/>
</dbReference>
<dbReference type="PROSITE" id="PS50893">
    <property type="entry name" value="ABC_TRANSPORTER_2"/>
    <property type="match status" value="2"/>
</dbReference>
<dbReference type="InterPro" id="IPR027417">
    <property type="entry name" value="P-loop_NTPase"/>
</dbReference>
<evidence type="ECO:0000256" key="1">
    <source>
        <dbReference type="ARBA" id="ARBA00004141"/>
    </source>
</evidence>
<protein>
    <submittedName>
        <fullName evidence="11">CDR ABC transporter</fullName>
    </submittedName>
</protein>
<feature type="transmembrane region" description="Helical" evidence="9">
    <location>
        <begin position="1290"/>
        <end position="1310"/>
    </location>
</feature>
<feature type="domain" description="ABC transporter" evidence="10">
    <location>
        <begin position="813"/>
        <end position="1055"/>
    </location>
</feature>
<evidence type="ECO:0000256" key="2">
    <source>
        <dbReference type="ARBA" id="ARBA00006012"/>
    </source>
</evidence>
<dbReference type="InterPro" id="IPR034003">
    <property type="entry name" value="ABCG_PDR_2"/>
</dbReference>
<dbReference type="GO" id="GO:0005524">
    <property type="term" value="F:ATP binding"/>
    <property type="evidence" value="ECO:0007669"/>
    <property type="project" value="UniProtKB-KW"/>
</dbReference>
<gene>
    <name evidence="11" type="ORF">PROQFM164_S01g001194</name>
</gene>
<dbReference type="InterPro" id="IPR010929">
    <property type="entry name" value="PDR_CDR_ABC"/>
</dbReference>
<proteinExistence type="inferred from homology"/>
<dbReference type="Pfam" id="PF06422">
    <property type="entry name" value="PDR_CDR"/>
    <property type="match status" value="1"/>
</dbReference>
<dbReference type="SMART" id="SM00382">
    <property type="entry name" value="AAA"/>
    <property type="match status" value="2"/>
</dbReference>
<evidence type="ECO:0000256" key="5">
    <source>
        <dbReference type="ARBA" id="ARBA00022741"/>
    </source>
</evidence>
<feature type="transmembrane region" description="Helical" evidence="9">
    <location>
        <begin position="1264"/>
        <end position="1284"/>
    </location>
</feature>
<dbReference type="CDD" id="cd03233">
    <property type="entry name" value="ABCG_PDR_domain1"/>
    <property type="match status" value="1"/>
</dbReference>
<sequence>MAPEEGDQAMSHEDKAACSSLNMTSSTELFDGAPSSENERLRIRQAAEDAMHHGSPKIDPQIWTDVTSHLSGSTTIDARQRDIFFENLTVHGKGSSLQIQKTVLSALLYPIACPVKRLMSIVGNKKPHNDRRTILHGFNGILNSGELLLVLGRPGSGCSTFLKSLCGYLEGLDLDPVSEIQYRGVPFRVMIEKYRGDLVYNQEADHHFPNLTVGQTLEFAAHARAPHNQVGNSSRDQYVKSVVKVVMDTFGLSHTYDTNVGNDFVPGVSGGERKRVRTDTIVGMNSIAETVLSRTSIAAWDNSTRGLDAATAVDFVRSLRTSAKLAGSCHAVAVYQASEGLYNTFDKVILLYEGREIYFGSRQGAVAYFETMGWKRPPQQVSADFLTAITNPGERQPQVGMENAVPRTPVEFESYWKNSPEHAELETSMRQYKMKTPLDSSEEIKLDEIKRLEQSNHARISSPYLLSVPMQIRLCIVRAWQRTRNDIPALIATAVAQTVVSLIIGSLFYNIPENTAGLGQRASVLFLAVLTNALISLLEITTLYSQRLIVEKQAAYAFVHPFTEAIAEVIVDFPIKLFRCLLSAIIVYFLANLRREASHFFIYIMFQLTAVMTMATIFRTLATVTRTIGQAMALAGVVIICIAVYTGFTVPQFDMPPWFGWIRWLNPIFYTFEGIVSNEFHGRHFECVEYIPSLSFEQGLSFTCSYVGSIAGERYVSGDAYIAGNYDYSYDHVWRNYGILVAFLVFFYVLYFWLTELIPGTTPAHEVLIFRHGGVLQRLIRGDLERGESIRLQEVKSLASEVHSSKAEQKNTFSWKGLSYDIPVKGGEKRLLDDVSGWVKPGSLTALMGVSGAGKTTLMNVLARRMTIGVVTGDMFVNGRELDASFARNIGYVQQQDLHVETCTIREALRFSAALRQPQSVSMEEKYNFVEEVIQLLGMQNFAEAVIGSPGDGLNMEQRKLLSIGVELAAKPQLLIFLDEPTSGLDSRSSWAICAFMRKLADHGQPVLATIHQPSAVLFEQFDRLLFLAKGGRTVYFGDIGKQARTVLEYLEDKGARHCGPTENPAEYMLEVIGGGTQGQSTSIDWVQAWKRSTEYNKLLGELDILASSPSNGVSADPYMVGEFAMPLLVQFYHVMKRDLQQYYRQPEYILAKFGAGVFCGVFIGFSFWKSDNSSQGFQNVLFSLFLLCTIFSTLVNQIMPKFLSRRTLYELRERPARTYSWKVFILCQILVELPWQTLLGICTWASFYFSVYGSGQSSQRQGLVLLFTVQFFIFASTFAQLVVAAVPSVVLGSMLATFTFLLCLLFNGIMQPPSALPRFWIFMNRVSPLTYYVGGISATALHGRPIHCSNRELRVFDPPQGQNCGQYLAEYLKTAQGTLSNPLSTDQCQYCPLRVADQYLAARDISWDDRWRNFGIFWVYIIFNVIGAVLLYYLFRVLPYIRRNRTQKSRN</sequence>
<name>W6PT67_PENRF</name>
<feature type="transmembrane region" description="Helical" evidence="9">
    <location>
        <begin position="1220"/>
        <end position="1252"/>
    </location>
</feature>
<dbReference type="CDD" id="cd03232">
    <property type="entry name" value="ABCG_PDR_domain2"/>
    <property type="match status" value="1"/>
</dbReference>
<dbReference type="Pfam" id="PF01061">
    <property type="entry name" value="ABC2_membrane"/>
    <property type="match status" value="2"/>
</dbReference>
<dbReference type="GO" id="GO:0016020">
    <property type="term" value="C:membrane"/>
    <property type="evidence" value="ECO:0007669"/>
    <property type="project" value="UniProtKB-SubCell"/>
</dbReference>
<feature type="transmembrane region" description="Helical" evidence="9">
    <location>
        <begin position="600"/>
        <end position="622"/>
    </location>
</feature>
<reference evidence="11" key="1">
    <citation type="journal article" date="2014" name="Nat. Commun.">
        <title>Multiple recent horizontal transfers of a large genomic region in cheese making fungi.</title>
        <authorList>
            <person name="Cheeseman K."/>
            <person name="Ropars J."/>
            <person name="Renault P."/>
            <person name="Dupont J."/>
            <person name="Gouzy J."/>
            <person name="Branca A."/>
            <person name="Abraham A.L."/>
            <person name="Ceppi M."/>
            <person name="Conseiller E."/>
            <person name="Debuchy R."/>
            <person name="Malagnac F."/>
            <person name="Goarin A."/>
            <person name="Silar P."/>
            <person name="Lacoste S."/>
            <person name="Sallet E."/>
            <person name="Bensimon A."/>
            <person name="Giraud T."/>
            <person name="Brygoo Y."/>
        </authorList>
    </citation>
    <scope>NUCLEOTIDE SEQUENCE [LARGE SCALE GENOMIC DNA]</scope>
    <source>
        <strain evidence="11">FM164</strain>
    </source>
</reference>
<dbReference type="OMA" id="PGKSRAM"/>